<dbReference type="Pfam" id="PF00990">
    <property type="entry name" value="GGDEF"/>
    <property type="match status" value="1"/>
</dbReference>
<dbReference type="SMART" id="SM00267">
    <property type="entry name" value="GGDEF"/>
    <property type="match status" value="1"/>
</dbReference>
<dbReference type="SUPFAM" id="SSF103190">
    <property type="entry name" value="Sensory domain-like"/>
    <property type="match status" value="1"/>
</dbReference>
<dbReference type="InterPro" id="IPR033479">
    <property type="entry name" value="dCache_1"/>
</dbReference>
<dbReference type="SUPFAM" id="SSF55073">
    <property type="entry name" value="Nucleotide cyclase"/>
    <property type="match status" value="1"/>
</dbReference>
<dbReference type="InterPro" id="IPR029787">
    <property type="entry name" value="Nucleotide_cyclase"/>
</dbReference>
<dbReference type="NCBIfam" id="TIGR00254">
    <property type="entry name" value="GGDEF"/>
    <property type="match status" value="1"/>
</dbReference>
<comment type="caution">
    <text evidence="8">The sequence shown here is derived from an EMBL/GenBank/DDBJ whole genome shotgun (WGS) entry which is preliminary data.</text>
</comment>
<reference evidence="8 9" key="1">
    <citation type="journal article" date="2017" name="Int. J. Syst. Evol. Microbiol.">
        <title>Solibacillus kalamii sp. nov., isolated from a high-efficiency particulate arrestance filter system used in the International Space Station.</title>
        <authorList>
            <person name="Checinska Sielaff A."/>
            <person name="Kumar R.M."/>
            <person name="Pal D."/>
            <person name="Mayilraj S."/>
            <person name="Venkateswaran K."/>
        </authorList>
    </citation>
    <scope>NUCLEOTIDE SEQUENCE [LARGE SCALE GENOMIC DNA]</scope>
    <source>
        <strain evidence="8 9">ISSFR-015</strain>
    </source>
</reference>
<dbReference type="InterPro" id="IPR000160">
    <property type="entry name" value="GGDEF_dom"/>
</dbReference>
<keyword evidence="5 6" id="KW-0472">Membrane</keyword>
<feature type="domain" description="GGDEF" evidence="7">
    <location>
        <begin position="391"/>
        <end position="521"/>
    </location>
</feature>
<evidence type="ECO:0000256" key="6">
    <source>
        <dbReference type="SAM" id="Phobius"/>
    </source>
</evidence>
<comment type="subcellular location">
    <subcellularLocation>
        <location evidence="1">Cell membrane</location>
        <topology evidence="1">Multi-pass membrane protein</topology>
    </subcellularLocation>
</comment>
<dbReference type="Proteomes" id="UP000196594">
    <property type="component" value="Unassembled WGS sequence"/>
</dbReference>
<evidence type="ECO:0000313" key="9">
    <source>
        <dbReference type="Proteomes" id="UP000196594"/>
    </source>
</evidence>
<dbReference type="InterPro" id="IPR050469">
    <property type="entry name" value="Diguanylate_Cyclase"/>
</dbReference>
<evidence type="ECO:0000256" key="2">
    <source>
        <dbReference type="ARBA" id="ARBA00022475"/>
    </source>
</evidence>
<dbReference type="CDD" id="cd12914">
    <property type="entry name" value="PDC1_DGC_like"/>
    <property type="match status" value="1"/>
</dbReference>
<evidence type="ECO:0000256" key="4">
    <source>
        <dbReference type="ARBA" id="ARBA00022989"/>
    </source>
</evidence>
<evidence type="ECO:0000256" key="1">
    <source>
        <dbReference type="ARBA" id="ARBA00004651"/>
    </source>
</evidence>
<dbReference type="Gene3D" id="3.30.450.20">
    <property type="entry name" value="PAS domain"/>
    <property type="match status" value="1"/>
</dbReference>
<keyword evidence="2" id="KW-1003">Cell membrane</keyword>
<protein>
    <submittedName>
        <fullName evidence="8">Sensor domain-containing diguanylate cyclase</fullName>
    </submittedName>
</protein>
<accession>A0ABX3ZM48</accession>
<evidence type="ECO:0000256" key="5">
    <source>
        <dbReference type="ARBA" id="ARBA00023136"/>
    </source>
</evidence>
<dbReference type="Pfam" id="PF02743">
    <property type="entry name" value="dCache_1"/>
    <property type="match status" value="1"/>
</dbReference>
<name>A0ABX3ZM48_9BACL</name>
<evidence type="ECO:0000256" key="3">
    <source>
        <dbReference type="ARBA" id="ARBA00022692"/>
    </source>
</evidence>
<dbReference type="CDD" id="cd01949">
    <property type="entry name" value="GGDEF"/>
    <property type="match status" value="1"/>
</dbReference>
<dbReference type="InterPro" id="IPR029151">
    <property type="entry name" value="Sensor-like_sf"/>
</dbReference>
<dbReference type="RefSeq" id="WP_087615646.1">
    <property type="nucleotide sequence ID" value="NZ_JAFBEY010000002.1"/>
</dbReference>
<feature type="transmembrane region" description="Helical" evidence="6">
    <location>
        <begin position="12"/>
        <end position="34"/>
    </location>
</feature>
<dbReference type="CDD" id="cd12912">
    <property type="entry name" value="PDC2_MCP_like"/>
    <property type="match status" value="1"/>
</dbReference>
<gene>
    <name evidence="8" type="ORF">CBM15_02750</name>
</gene>
<proteinExistence type="predicted"/>
<dbReference type="PANTHER" id="PTHR45138">
    <property type="entry name" value="REGULATORY COMPONENTS OF SENSORY TRANSDUCTION SYSTEM"/>
    <property type="match status" value="1"/>
</dbReference>
<dbReference type="EMBL" id="NHNT01000001">
    <property type="protein sequence ID" value="OUZ40810.1"/>
    <property type="molecule type" value="Genomic_DNA"/>
</dbReference>
<dbReference type="InterPro" id="IPR043128">
    <property type="entry name" value="Rev_trsase/Diguanyl_cyclase"/>
</dbReference>
<evidence type="ECO:0000313" key="8">
    <source>
        <dbReference type="EMBL" id="OUZ40810.1"/>
    </source>
</evidence>
<dbReference type="PROSITE" id="PS50887">
    <property type="entry name" value="GGDEF"/>
    <property type="match status" value="1"/>
</dbReference>
<dbReference type="PANTHER" id="PTHR45138:SF9">
    <property type="entry name" value="DIGUANYLATE CYCLASE DGCM-RELATED"/>
    <property type="match status" value="1"/>
</dbReference>
<keyword evidence="3 6" id="KW-0812">Transmembrane</keyword>
<dbReference type="Gene3D" id="3.30.70.270">
    <property type="match status" value="1"/>
</dbReference>
<sequence length="521" mass="58787">MFALRNIVKLKYLFISVIVLAFVLSTLVGVYSTYKGNMKLMQEQTLENNRVYALKLAETVDKFIASTTNTLSYSAAEIANNLNNINKLQEEVNRLYLHGDTFSSVLIVDAEENVLVNAPQTLGEAGKNIPFLKELKNYDKYKPFISDPFISPTGRKLIVISMPIYDEQGAFKGVLSGNIYLYESNIFESILGQHPYENGSYVYVVDTRGRIIYHPNKARLGADASENEVVARLLNEKHGALTFVNTLDQPMLSGFSQSERTRWGIIVQTPYDAALSMVGQQVVSVLKIGLPFIILSTIVVFLLASQIVRPLERIAEISESSVKEQEMKKLKEIRAWYYEVYKIQEALIHSFSFLHGKVNTLEEETSIDSLTNLLNRAAFEKKIQLLTEQRKDYTLVMLDVDWFKSINDTHGHIVGDKVLQALAIKLKESLKENELACRYGGEEFILVFTETTVEEAYERVELLRGNVQQIISPAGKPLTFSAGIANYPLHGIQMKNIIGKADEALYKAKENGRNRVEVTNV</sequence>
<organism evidence="8 9">
    <name type="scientific">Solibacillus kalamii</name>
    <dbReference type="NCBI Taxonomy" id="1748298"/>
    <lineage>
        <taxon>Bacteria</taxon>
        <taxon>Bacillati</taxon>
        <taxon>Bacillota</taxon>
        <taxon>Bacilli</taxon>
        <taxon>Bacillales</taxon>
        <taxon>Caryophanaceae</taxon>
        <taxon>Solibacillus</taxon>
    </lineage>
</organism>
<keyword evidence="9" id="KW-1185">Reference proteome</keyword>
<keyword evidence="4 6" id="KW-1133">Transmembrane helix</keyword>
<evidence type="ECO:0000259" key="7">
    <source>
        <dbReference type="PROSITE" id="PS50887"/>
    </source>
</evidence>